<dbReference type="GO" id="GO:0005886">
    <property type="term" value="C:plasma membrane"/>
    <property type="evidence" value="ECO:0007669"/>
    <property type="project" value="UniProtKB-SubCell"/>
</dbReference>
<keyword evidence="8" id="KW-1185">Reference proteome</keyword>
<proteinExistence type="inferred from homology"/>
<name>A0A432ZLF5_9GAMM</name>
<dbReference type="PANTHER" id="PTHR23427">
    <property type="entry name" value="SURFEIT LOCUS PROTEIN"/>
    <property type="match status" value="1"/>
</dbReference>
<dbReference type="CDD" id="cd06662">
    <property type="entry name" value="SURF1"/>
    <property type="match status" value="1"/>
</dbReference>
<reference evidence="7 8" key="1">
    <citation type="journal article" date="2011" name="Front. Microbiol.">
        <title>Genomic signatures of strain selection and enhancement in Bacillus atrophaeus var. globigii, a historical biowarfare simulant.</title>
        <authorList>
            <person name="Gibbons H.S."/>
            <person name="Broomall S.M."/>
            <person name="McNew L.A."/>
            <person name="Daligault H."/>
            <person name="Chapman C."/>
            <person name="Bruce D."/>
            <person name="Karavis M."/>
            <person name="Krepps M."/>
            <person name="McGregor P.A."/>
            <person name="Hong C."/>
            <person name="Park K.H."/>
            <person name="Akmal A."/>
            <person name="Feldman A."/>
            <person name="Lin J.S."/>
            <person name="Chang W.E."/>
            <person name="Higgs B.W."/>
            <person name="Demirev P."/>
            <person name="Lindquist J."/>
            <person name="Liem A."/>
            <person name="Fochler E."/>
            <person name="Read T.D."/>
            <person name="Tapia R."/>
            <person name="Johnson S."/>
            <person name="Bishop-Lilly K.A."/>
            <person name="Detter C."/>
            <person name="Han C."/>
            <person name="Sozhamannan S."/>
            <person name="Rosenzweig C.N."/>
            <person name="Skowronski E.W."/>
        </authorList>
    </citation>
    <scope>NUCLEOTIDE SEQUENCE [LARGE SCALE GENOMIC DNA]</scope>
    <source>
        <strain evidence="7 8">PIT1</strain>
    </source>
</reference>
<dbReference type="Proteomes" id="UP000288279">
    <property type="component" value="Unassembled WGS sequence"/>
</dbReference>
<gene>
    <name evidence="7" type="ORF">CWI83_06475</name>
</gene>
<evidence type="ECO:0000256" key="6">
    <source>
        <dbReference type="RuleBase" id="RU363076"/>
    </source>
</evidence>
<evidence type="ECO:0000256" key="4">
    <source>
        <dbReference type="ARBA" id="ARBA00022989"/>
    </source>
</evidence>
<dbReference type="AlphaFoldDB" id="A0A432ZLF5"/>
<keyword evidence="4 6" id="KW-1133">Transmembrane helix</keyword>
<organism evidence="7 8">
    <name type="scientific">Pseudidiomarina taiwanensis</name>
    <dbReference type="NCBI Taxonomy" id="337250"/>
    <lineage>
        <taxon>Bacteria</taxon>
        <taxon>Pseudomonadati</taxon>
        <taxon>Pseudomonadota</taxon>
        <taxon>Gammaproteobacteria</taxon>
        <taxon>Alteromonadales</taxon>
        <taxon>Idiomarinaceae</taxon>
        <taxon>Pseudidiomarina</taxon>
    </lineage>
</organism>
<feature type="transmembrane region" description="Helical" evidence="6">
    <location>
        <begin position="20"/>
        <end position="40"/>
    </location>
</feature>
<protein>
    <recommendedName>
        <fullName evidence="6">SURF1-like protein</fullName>
    </recommendedName>
</protein>
<sequence length="250" mass="28404">MSSTRMIFAKISMFVSRNKIALILTVLVISILVKLGFWQLDRAEQKRQLFADYAEQQLPLNLNDPTAAEPERYASVEISGQFEANRYFLLDNQILNGQVGYQVIGLLTPQPALSDTLVLVNLGWVPVGSNRAELPQLELPQGVLTIPGRYYQPSEFGFQLSDHILEQGPWPQRIQRLDIESLSELTQLPLAPYVVLLSEQAEFGWPRQWQPQVMAPEKHQAYALQWFSLALACVVVFIFASRSRTKTTEE</sequence>
<keyword evidence="6" id="KW-1003">Cell membrane</keyword>
<keyword evidence="3 6" id="KW-0812">Transmembrane</keyword>
<evidence type="ECO:0000256" key="5">
    <source>
        <dbReference type="ARBA" id="ARBA00023136"/>
    </source>
</evidence>
<accession>A0A432ZLF5</accession>
<comment type="similarity">
    <text evidence="2 6">Belongs to the SURF1 family.</text>
</comment>
<dbReference type="PROSITE" id="PS50895">
    <property type="entry name" value="SURF1"/>
    <property type="match status" value="1"/>
</dbReference>
<dbReference type="InterPro" id="IPR045214">
    <property type="entry name" value="Surf1/Surf4"/>
</dbReference>
<dbReference type="EMBL" id="PIQG01000002">
    <property type="protein sequence ID" value="RUO78660.1"/>
    <property type="molecule type" value="Genomic_DNA"/>
</dbReference>
<dbReference type="Pfam" id="PF02104">
    <property type="entry name" value="SURF1"/>
    <property type="match status" value="1"/>
</dbReference>
<comment type="caution">
    <text evidence="7">The sequence shown here is derived from an EMBL/GenBank/DDBJ whole genome shotgun (WGS) entry which is preliminary data.</text>
</comment>
<evidence type="ECO:0000313" key="8">
    <source>
        <dbReference type="Proteomes" id="UP000288279"/>
    </source>
</evidence>
<feature type="transmembrane region" description="Helical" evidence="6">
    <location>
        <begin position="222"/>
        <end position="240"/>
    </location>
</feature>
<evidence type="ECO:0000256" key="2">
    <source>
        <dbReference type="ARBA" id="ARBA00007165"/>
    </source>
</evidence>
<comment type="subcellular location">
    <subcellularLocation>
        <location evidence="6">Cell membrane</location>
        <topology evidence="6">Multi-pass membrane protein</topology>
    </subcellularLocation>
    <subcellularLocation>
        <location evidence="1">Membrane</location>
    </subcellularLocation>
</comment>
<keyword evidence="5 6" id="KW-0472">Membrane</keyword>
<evidence type="ECO:0000256" key="3">
    <source>
        <dbReference type="ARBA" id="ARBA00022692"/>
    </source>
</evidence>
<dbReference type="InterPro" id="IPR002994">
    <property type="entry name" value="Surf1/Shy1"/>
</dbReference>
<dbReference type="PANTHER" id="PTHR23427:SF2">
    <property type="entry name" value="SURFEIT LOCUS PROTEIN 1"/>
    <property type="match status" value="1"/>
</dbReference>
<evidence type="ECO:0000313" key="7">
    <source>
        <dbReference type="EMBL" id="RUO78660.1"/>
    </source>
</evidence>
<evidence type="ECO:0000256" key="1">
    <source>
        <dbReference type="ARBA" id="ARBA00004370"/>
    </source>
</evidence>